<dbReference type="Gene3D" id="6.20.50.80">
    <property type="match status" value="1"/>
</dbReference>
<dbReference type="InterPro" id="IPR006592">
    <property type="entry name" value="RNA_pol_N"/>
</dbReference>
<evidence type="ECO:0000256" key="3">
    <source>
        <dbReference type="ARBA" id="ARBA00022478"/>
    </source>
</evidence>
<dbReference type="InterPro" id="IPR007081">
    <property type="entry name" value="RNA_pol_Rpb1_5"/>
</dbReference>
<dbReference type="GO" id="GO:0005736">
    <property type="term" value="C:RNA polymerase I complex"/>
    <property type="evidence" value="ECO:0007669"/>
    <property type="project" value="TreeGrafter"/>
</dbReference>
<keyword evidence="6" id="KW-0479">Metal-binding</keyword>
<dbReference type="Gene3D" id="1.10.150.390">
    <property type="match status" value="1"/>
</dbReference>
<evidence type="ECO:0000256" key="5">
    <source>
        <dbReference type="ARBA" id="ARBA00022695"/>
    </source>
</evidence>
<evidence type="ECO:0000256" key="8">
    <source>
        <dbReference type="ARBA" id="ARBA00022842"/>
    </source>
</evidence>
<dbReference type="Pfam" id="PF05000">
    <property type="entry name" value="RNA_pol_Rpb1_4"/>
    <property type="match status" value="1"/>
</dbReference>
<keyword evidence="10" id="KW-0539">Nucleus</keyword>
<keyword evidence="9 11" id="KW-0804">Transcription</keyword>
<dbReference type="CDD" id="cd02735">
    <property type="entry name" value="RNAP_I_Rpa1_C"/>
    <property type="match status" value="1"/>
</dbReference>
<dbReference type="GO" id="GO:0046872">
    <property type="term" value="F:metal ion binding"/>
    <property type="evidence" value="ECO:0007669"/>
    <property type="project" value="UniProtKB-KW"/>
</dbReference>
<evidence type="ECO:0000256" key="2">
    <source>
        <dbReference type="ARBA" id="ARBA00006460"/>
    </source>
</evidence>
<dbReference type="SUPFAM" id="SSF64484">
    <property type="entry name" value="beta and beta-prime subunits of DNA dependent RNA-polymerase"/>
    <property type="match status" value="1"/>
</dbReference>
<feature type="compositionally biased region" description="Basic and acidic residues" evidence="12">
    <location>
        <begin position="1397"/>
        <end position="1413"/>
    </location>
</feature>
<evidence type="ECO:0000256" key="4">
    <source>
        <dbReference type="ARBA" id="ARBA00022679"/>
    </source>
</evidence>
<dbReference type="InterPro" id="IPR007066">
    <property type="entry name" value="RNA_pol_Rpb1_3"/>
</dbReference>
<dbReference type="Pfam" id="PF04998">
    <property type="entry name" value="RNA_pol_Rpb1_5"/>
    <property type="match status" value="1"/>
</dbReference>
<dbReference type="FunFam" id="2.40.40.20:FF:000019">
    <property type="entry name" value="DNA-directed RNA polymerase II subunit RPB1"/>
    <property type="match status" value="1"/>
</dbReference>
<dbReference type="OrthoDB" id="270392at2759"/>
<keyword evidence="3 11" id="KW-0240">DNA-directed RNA polymerase</keyword>
<dbReference type="Pfam" id="PF04997">
    <property type="entry name" value="RNA_pol_Rpb1_1"/>
    <property type="match status" value="1"/>
</dbReference>
<dbReference type="Gene3D" id="4.10.860.120">
    <property type="entry name" value="RNA polymerase II, clamp domain"/>
    <property type="match status" value="1"/>
</dbReference>
<dbReference type="EMBL" id="CAKKNE010000006">
    <property type="protein sequence ID" value="CAH0379112.1"/>
    <property type="molecule type" value="Genomic_DNA"/>
</dbReference>
<dbReference type="Proteomes" id="UP000789595">
    <property type="component" value="Unassembled WGS sequence"/>
</dbReference>
<reference evidence="14" key="1">
    <citation type="submission" date="2021-11" db="EMBL/GenBank/DDBJ databases">
        <authorList>
            <consortium name="Genoscope - CEA"/>
            <person name="William W."/>
        </authorList>
    </citation>
    <scope>NUCLEOTIDE SEQUENCE</scope>
</reference>
<dbReference type="Gene3D" id="1.10.132.30">
    <property type="match status" value="1"/>
</dbReference>
<sequence>MAQIDRVTFGFYAPDELREIAVCTITEPRTFDQTNAPTTNGLYDPRLGPTERGLICPTCNQTERHCDGHLGVIELPVPCYNPLLFPTLHKLLQIRCGTCHQLRLDKLHTRWHVARIALLDAGQFQRADQLLRPGKPSADEPEAVEYRRIVTERIESVEKDIKDGRLTPTPSAHGRVERQKAAKEFYSACRAVKKCDRCGASERKLRRDGASKLFQLPLDAKHVQDERLQGIKAPRAVGSRDISGGVFDDSSSDSDDERPPITTGRALFVTQAEARAQLKLLWKNDGEGCDALLGSIVCTSQKNDDKAADKFFLDVLGVPPPRFRPAQTVGGVLAEHPQNVVLGKVLLLSKQIRALKGEGSEAKLLDLWLRLQGEVNNYVDSSKSTNRDQPPGIKQLLEKKEGLFRKHMMGKRVDFCCRSVISPDPFLASGEIGMPVVFARKLSYPEPVTPHNVDHLRRLVQNGPDQWPGANWVETPRASGGTQRTDLSRVASAKRRAAIAQQLLTTPGQKVGRHVLDGDSVLVNRQPSLHKPSIMAHRVKVLSADSLKHHQTLRMHYANCNAYNADFDGDEINVHFPQSELARAECEVIAGTHEQYIVPTDGKPLRGLIQDHIDASVKLSMADCFLSRDQFCQLVYESVRPVIGLASLDTSTVQPALLKPEVLYTGRQLLSCVLAHVTRKHVSPRREPLLRHFEGKAKVQAKAIGGIQGLDEPSVLVRKGLILRGVLDKASIGSSANGLVHAIFELYGGRAAADLLDALTRLLTSYLATVEGHTCGIGDLVLTDQAEQARKAIVEETEQVGIEAMESFLKERGYKDWDAAGISQTERARRRRDATHKALGEDGAREALDAHMMGALAPQHSKIVKACLPDGLGTPFPRNAFALMVTTGAKGSVVNQSQVCCALGQQSLEGRRVPVMPSGRSLPCFDPHDPRPRAGGFIADRFLTGIRPQEYYFHCMAGREGLIDTAVKTSRSGYLQRCLVKHLEGLRVAYDHTVRDDEGSVIQFLYGDDGLDTTKTHFLSGAKELRFLAANHVDSRETTIKDAIGRRDVLELAKDVQAARKASSVQGLALHARVRARRKDAREYSEGSVVKVRSDSVDVRFDSDGTVQKKLTGVVHDDLSTPVNQRFEAWRLGAVSDRVEALLNEVDAEKGMRDAVYDKYARSLAAPGEAVGALAAQSVGEPSTQMTLNTFHLAGHGAGNVTLGIPRLREIIMTASASIKTPQITIPVLDDDRAKSLASSLTPVRLSDVADLTEGILVKEALLVDKDLIRRKYTASVTLFGTDLIDGHFGAGTVPDDPRVLAHSLEMLVRRAVMRATAPARAKQSIIGSAPAQAPKPKAVPEKDSSDDDDDDDSDVDDAEAGTLNRKAREVAGYDDDSSDSDEAPAPAPAPVDEDEAPKKRAARGERKLAVGVSGRRDDEDRLVFDITVDCAGGAQRVPLGSYIEDALAKVTVRSCTGVSRATFVPGRGLIVEGNDFHSVHAFCGDYGDTVDLNALTANDISAILHTYGVEAARATIIQEVTGVFGVYGIDIEPHHLSLIADFMTAGGGYRAMNRGAMMDHSSPYLQMSFETTASFLTSAAQSSAVDTLQSPSASIVVGQPVKVGTNSFDVMVPLS</sequence>
<evidence type="ECO:0000256" key="1">
    <source>
        <dbReference type="ARBA" id="ARBA00004123"/>
    </source>
</evidence>
<dbReference type="PANTHER" id="PTHR19376">
    <property type="entry name" value="DNA-DIRECTED RNA POLYMERASE"/>
    <property type="match status" value="1"/>
</dbReference>
<feature type="region of interest" description="Disordered" evidence="12">
    <location>
        <begin position="1320"/>
        <end position="1413"/>
    </location>
</feature>
<evidence type="ECO:0000259" key="13">
    <source>
        <dbReference type="SMART" id="SM00663"/>
    </source>
</evidence>
<feature type="domain" description="RNA polymerase N-terminal" evidence="13">
    <location>
        <begin position="309"/>
        <end position="620"/>
    </location>
</feature>
<keyword evidence="7" id="KW-0862">Zinc</keyword>
<dbReference type="InterPro" id="IPR007080">
    <property type="entry name" value="RNA_pol_Rpb1_1"/>
</dbReference>
<dbReference type="InterPro" id="IPR038120">
    <property type="entry name" value="Rpb1_funnel_sf"/>
</dbReference>
<dbReference type="Gene3D" id="6.10.250.2940">
    <property type="match status" value="1"/>
</dbReference>
<evidence type="ECO:0000256" key="11">
    <source>
        <dbReference type="RuleBase" id="RU004279"/>
    </source>
</evidence>
<dbReference type="GO" id="GO:0006351">
    <property type="term" value="P:DNA-templated transcription"/>
    <property type="evidence" value="ECO:0007669"/>
    <property type="project" value="InterPro"/>
</dbReference>
<dbReference type="Gene3D" id="2.40.40.20">
    <property type="match status" value="1"/>
</dbReference>
<dbReference type="Pfam" id="PF04983">
    <property type="entry name" value="RNA_pol_Rpb1_3"/>
    <property type="match status" value="1"/>
</dbReference>
<comment type="function">
    <text evidence="11">DNA-dependent RNA polymerase catalyzes the transcription of DNA into RNA using the four ribonucleoside triphosphates as substrates.</text>
</comment>
<accession>A0A8J2WSH6</accession>
<comment type="catalytic activity">
    <reaction evidence="11">
        <text>RNA(n) + a ribonucleoside 5'-triphosphate = RNA(n+1) + diphosphate</text>
        <dbReference type="Rhea" id="RHEA:21248"/>
        <dbReference type="Rhea" id="RHEA-COMP:14527"/>
        <dbReference type="Rhea" id="RHEA-COMP:17342"/>
        <dbReference type="ChEBI" id="CHEBI:33019"/>
        <dbReference type="ChEBI" id="CHEBI:61557"/>
        <dbReference type="ChEBI" id="CHEBI:140395"/>
        <dbReference type="EC" id="2.7.7.6"/>
    </reaction>
</comment>
<gene>
    <name evidence="14" type="ORF">PECAL_6P07130</name>
</gene>
<evidence type="ECO:0000256" key="9">
    <source>
        <dbReference type="ARBA" id="ARBA00023163"/>
    </source>
</evidence>
<dbReference type="InterPro" id="IPR042102">
    <property type="entry name" value="RNA_pol_Rpb1_3_sf"/>
</dbReference>
<dbReference type="Gene3D" id="3.30.1490.180">
    <property type="entry name" value="RNA polymerase ii"/>
    <property type="match status" value="1"/>
</dbReference>
<dbReference type="InterPro" id="IPR047107">
    <property type="entry name" value="DNA-dir_RNA_pol1_lsu_C"/>
</dbReference>
<keyword evidence="5 11" id="KW-0548">Nucleotidyltransferase</keyword>
<dbReference type="SMART" id="SM00663">
    <property type="entry name" value="RPOLA_N"/>
    <property type="match status" value="1"/>
</dbReference>
<name>A0A8J2WSH6_9STRA</name>
<evidence type="ECO:0000256" key="6">
    <source>
        <dbReference type="ARBA" id="ARBA00022723"/>
    </source>
</evidence>
<dbReference type="GO" id="GO:0003899">
    <property type="term" value="F:DNA-directed RNA polymerase activity"/>
    <property type="evidence" value="ECO:0007669"/>
    <property type="project" value="UniProtKB-EC"/>
</dbReference>
<evidence type="ECO:0000256" key="12">
    <source>
        <dbReference type="SAM" id="MobiDB-lite"/>
    </source>
</evidence>
<dbReference type="Gene3D" id="1.10.274.100">
    <property type="entry name" value="RNA polymerase Rpb1, domain 3"/>
    <property type="match status" value="1"/>
</dbReference>
<dbReference type="InterPro" id="IPR044893">
    <property type="entry name" value="RNA_pol_Rpb1_clamp_domain"/>
</dbReference>
<feature type="compositionally biased region" description="Acidic residues" evidence="12">
    <location>
        <begin position="1345"/>
        <end position="1360"/>
    </location>
</feature>
<dbReference type="CDD" id="cd01435">
    <property type="entry name" value="RNAP_I_RPA1_N"/>
    <property type="match status" value="1"/>
</dbReference>
<comment type="subcellular location">
    <subcellularLocation>
        <location evidence="1">Nucleus</location>
    </subcellularLocation>
</comment>
<proteinExistence type="inferred from homology"/>
<dbReference type="InterPro" id="IPR000722">
    <property type="entry name" value="RNA_pol_asu"/>
</dbReference>
<evidence type="ECO:0000313" key="15">
    <source>
        <dbReference type="Proteomes" id="UP000789595"/>
    </source>
</evidence>
<comment type="caution">
    <text evidence="14">The sequence shown here is derived from an EMBL/GenBank/DDBJ whole genome shotgun (WGS) entry which is preliminary data.</text>
</comment>
<keyword evidence="15" id="KW-1185">Reference proteome</keyword>
<protein>
    <recommendedName>
        <fullName evidence="11">DNA-directed RNA polymerase subunit</fullName>
        <ecNumber evidence="11">2.7.7.6</ecNumber>
    </recommendedName>
</protein>
<keyword evidence="8" id="KW-0460">Magnesium</keyword>
<feature type="compositionally biased region" description="Acidic residues" evidence="12">
    <location>
        <begin position="1373"/>
        <end position="1383"/>
    </location>
</feature>
<dbReference type="Gene3D" id="3.30.70.2850">
    <property type="match status" value="1"/>
</dbReference>
<dbReference type="EC" id="2.7.7.6" evidence="11"/>
<dbReference type="InterPro" id="IPR007083">
    <property type="entry name" value="RNA_pol_Rpb1_4"/>
</dbReference>
<dbReference type="PANTHER" id="PTHR19376:SF11">
    <property type="entry name" value="DNA-DIRECTED RNA POLYMERASE I SUBUNIT RPA1"/>
    <property type="match status" value="1"/>
</dbReference>
<dbReference type="InterPro" id="IPR045867">
    <property type="entry name" value="DNA-dir_RpoC_beta_prime"/>
</dbReference>
<comment type="similarity">
    <text evidence="2 11">Belongs to the RNA polymerase beta' chain family.</text>
</comment>
<evidence type="ECO:0000313" key="14">
    <source>
        <dbReference type="EMBL" id="CAH0379112.1"/>
    </source>
</evidence>
<dbReference type="Pfam" id="PF00623">
    <property type="entry name" value="RNA_pol_Rpb1_2"/>
    <property type="match status" value="1"/>
</dbReference>
<keyword evidence="4 11" id="KW-0808">Transferase</keyword>
<organism evidence="14 15">
    <name type="scientific">Pelagomonas calceolata</name>
    <dbReference type="NCBI Taxonomy" id="35677"/>
    <lineage>
        <taxon>Eukaryota</taxon>
        <taxon>Sar</taxon>
        <taxon>Stramenopiles</taxon>
        <taxon>Ochrophyta</taxon>
        <taxon>Pelagophyceae</taxon>
        <taxon>Pelagomonadales</taxon>
        <taxon>Pelagomonadaceae</taxon>
        <taxon>Pelagomonas</taxon>
    </lineage>
</organism>
<evidence type="ECO:0000256" key="10">
    <source>
        <dbReference type="ARBA" id="ARBA00023242"/>
    </source>
</evidence>
<evidence type="ECO:0000256" key="7">
    <source>
        <dbReference type="ARBA" id="ARBA00022833"/>
    </source>
</evidence>
<dbReference type="InterPro" id="IPR015699">
    <property type="entry name" value="DNA-dir_RNA_pol1_lsu_N"/>
</dbReference>
<dbReference type="GO" id="GO:0003677">
    <property type="term" value="F:DNA binding"/>
    <property type="evidence" value="ECO:0007669"/>
    <property type="project" value="InterPro"/>
</dbReference>